<dbReference type="OrthoDB" id="5868531at2759"/>
<evidence type="ECO:0000313" key="2">
    <source>
        <dbReference type="EMBL" id="PIC41494.1"/>
    </source>
</evidence>
<evidence type="ECO:0000256" key="1">
    <source>
        <dbReference type="SAM" id="MobiDB-lite"/>
    </source>
</evidence>
<dbReference type="InterPro" id="IPR043502">
    <property type="entry name" value="DNA/RNA_pol_sf"/>
</dbReference>
<gene>
    <name evidence="2" type="primary">Cnig_chr_III.g8891</name>
    <name evidence="2" type="ORF">B9Z55_008891</name>
</gene>
<reference evidence="3" key="1">
    <citation type="submission" date="2017-10" db="EMBL/GenBank/DDBJ databases">
        <title>Rapid genome shrinkage in a self-fertile nematode reveals novel sperm competition proteins.</title>
        <authorList>
            <person name="Yin D."/>
            <person name="Schwarz E.M."/>
            <person name="Thomas C.G."/>
            <person name="Felde R.L."/>
            <person name="Korf I.F."/>
            <person name="Cutter A.D."/>
            <person name="Schartner C.M."/>
            <person name="Ralston E.J."/>
            <person name="Meyer B.J."/>
            <person name="Haag E.S."/>
        </authorList>
    </citation>
    <scope>NUCLEOTIDE SEQUENCE [LARGE SCALE GENOMIC DNA]</scope>
    <source>
        <strain evidence="3">JU1422</strain>
    </source>
</reference>
<evidence type="ECO:0000313" key="3">
    <source>
        <dbReference type="Proteomes" id="UP000230233"/>
    </source>
</evidence>
<dbReference type="AlphaFoldDB" id="A0A2G5UPL0"/>
<dbReference type="SUPFAM" id="SSF56672">
    <property type="entry name" value="DNA/RNA polymerases"/>
    <property type="match status" value="1"/>
</dbReference>
<dbReference type="Gene3D" id="3.30.70.270">
    <property type="match status" value="1"/>
</dbReference>
<feature type="region of interest" description="Disordered" evidence="1">
    <location>
        <begin position="45"/>
        <end position="64"/>
    </location>
</feature>
<proteinExistence type="predicted"/>
<feature type="compositionally biased region" description="Polar residues" evidence="1">
    <location>
        <begin position="1"/>
        <end position="12"/>
    </location>
</feature>
<dbReference type="Gene3D" id="3.10.10.10">
    <property type="entry name" value="HIV Type 1 Reverse Transcriptase, subunit A, domain 1"/>
    <property type="match status" value="1"/>
</dbReference>
<feature type="region of interest" description="Disordered" evidence="1">
    <location>
        <begin position="1"/>
        <end position="33"/>
    </location>
</feature>
<protein>
    <recommendedName>
        <fullName evidence="4">Reverse transcriptase domain-containing protein</fullName>
    </recommendedName>
</protein>
<dbReference type="Proteomes" id="UP000230233">
    <property type="component" value="Chromosome III"/>
</dbReference>
<feature type="compositionally biased region" description="Basic and acidic residues" evidence="1">
    <location>
        <begin position="45"/>
        <end position="60"/>
    </location>
</feature>
<organism evidence="2 3">
    <name type="scientific">Caenorhabditis nigoni</name>
    <dbReference type="NCBI Taxonomy" id="1611254"/>
    <lineage>
        <taxon>Eukaryota</taxon>
        <taxon>Metazoa</taxon>
        <taxon>Ecdysozoa</taxon>
        <taxon>Nematoda</taxon>
        <taxon>Chromadorea</taxon>
        <taxon>Rhabditida</taxon>
        <taxon>Rhabditina</taxon>
        <taxon>Rhabditomorpha</taxon>
        <taxon>Rhabditoidea</taxon>
        <taxon>Rhabditidae</taxon>
        <taxon>Peloderinae</taxon>
        <taxon>Caenorhabditis</taxon>
    </lineage>
</organism>
<dbReference type="EMBL" id="PDUG01000003">
    <property type="protein sequence ID" value="PIC41494.1"/>
    <property type="molecule type" value="Genomic_DNA"/>
</dbReference>
<name>A0A2G5UPL0_9PELO</name>
<accession>A0A2G5UPL0</accession>
<comment type="caution">
    <text evidence="2">The sequence shown here is derived from an EMBL/GenBank/DDBJ whole genome shotgun (WGS) entry which is preliminary data.</text>
</comment>
<keyword evidence="3" id="KW-1185">Reference proteome</keyword>
<evidence type="ECO:0008006" key="4">
    <source>
        <dbReference type="Google" id="ProtNLM"/>
    </source>
</evidence>
<dbReference type="InterPro" id="IPR043128">
    <property type="entry name" value="Rev_trsase/Diguanyl_cyclase"/>
</dbReference>
<sequence length="122" mass="14028">MERSPTHASRSPSDSRKGGRAAPGNERAQRQFDCGAFHFDTVENKTSRKSKIRDADDHRQPQKPVQSVIPNIHEILDLCEGEEFYTSLDFQAGFHQIPVEPKKIARELHSWEFSNTYECQWG</sequence>